<protein>
    <submittedName>
        <fullName evidence="1">Uncharacterized protein</fullName>
    </submittedName>
</protein>
<dbReference type="AlphaFoldDB" id="A0A4C1TK18"/>
<sequence length="123" mass="13573">MRASRRFDASTAAFSFCLKSRPRVETHRRYVGDPFRRRSAAPVYGFSHRFLYTISPLPFCLIKGSSNYRQRYDALLIIKIAQITCPAAAASPAGARADNAAPTSELQFNNATCAAGPVRGEWA</sequence>
<comment type="caution">
    <text evidence="1">The sequence shown here is derived from an EMBL/GenBank/DDBJ whole genome shotgun (WGS) entry which is preliminary data.</text>
</comment>
<dbReference type="EMBL" id="BGZK01000067">
    <property type="protein sequence ID" value="GBP14909.1"/>
    <property type="molecule type" value="Genomic_DNA"/>
</dbReference>
<gene>
    <name evidence="1" type="ORF">EVAR_75484_1</name>
</gene>
<accession>A0A4C1TK18</accession>
<proteinExistence type="predicted"/>
<organism evidence="1 2">
    <name type="scientific">Eumeta variegata</name>
    <name type="common">Bagworm moth</name>
    <name type="synonym">Eumeta japonica</name>
    <dbReference type="NCBI Taxonomy" id="151549"/>
    <lineage>
        <taxon>Eukaryota</taxon>
        <taxon>Metazoa</taxon>
        <taxon>Ecdysozoa</taxon>
        <taxon>Arthropoda</taxon>
        <taxon>Hexapoda</taxon>
        <taxon>Insecta</taxon>
        <taxon>Pterygota</taxon>
        <taxon>Neoptera</taxon>
        <taxon>Endopterygota</taxon>
        <taxon>Lepidoptera</taxon>
        <taxon>Glossata</taxon>
        <taxon>Ditrysia</taxon>
        <taxon>Tineoidea</taxon>
        <taxon>Psychidae</taxon>
        <taxon>Oiketicinae</taxon>
        <taxon>Eumeta</taxon>
    </lineage>
</organism>
<evidence type="ECO:0000313" key="2">
    <source>
        <dbReference type="Proteomes" id="UP000299102"/>
    </source>
</evidence>
<evidence type="ECO:0000313" key="1">
    <source>
        <dbReference type="EMBL" id="GBP14909.1"/>
    </source>
</evidence>
<keyword evidence="2" id="KW-1185">Reference proteome</keyword>
<reference evidence="1 2" key="1">
    <citation type="journal article" date="2019" name="Commun. Biol.">
        <title>The bagworm genome reveals a unique fibroin gene that provides high tensile strength.</title>
        <authorList>
            <person name="Kono N."/>
            <person name="Nakamura H."/>
            <person name="Ohtoshi R."/>
            <person name="Tomita M."/>
            <person name="Numata K."/>
            <person name="Arakawa K."/>
        </authorList>
    </citation>
    <scope>NUCLEOTIDE SEQUENCE [LARGE SCALE GENOMIC DNA]</scope>
</reference>
<name>A0A4C1TK18_EUMVA</name>
<dbReference type="Proteomes" id="UP000299102">
    <property type="component" value="Unassembled WGS sequence"/>
</dbReference>